<keyword evidence="1" id="KW-0472">Membrane</keyword>
<dbReference type="PaxDb" id="6945-B7PIQ7"/>
<dbReference type="EMBL" id="ABJB010862305">
    <property type="status" value="NOT_ANNOTATED_CDS"/>
    <property type="molecule type" value="Genomic_DNA"/>
</dbReference>
<name>B7PIQ7_IXOSC</name>
<evidence type="ECO:0000256" key="1">
    <source>
        <dbReference type="SAM" id="Phobius"/>
    </source>
</evidence>
<evidence type="ECO:0000313" key="4">
    <source>
        <dbReference type="Proteomes" id="UP000001555"/>
    </source>
</evidence>
<dbReference type="AlphaFoldDB" id="B7PIQ7"/>
<dbReference type="EnsemblMetazoa" id="ISCW004785-RA">
    <property type="protein sequence ID" value="ISCW004785-PA"/>
    <property type="gene ID" value="ISCW004785"/>
</dbReference>
<dbReference type="EMBL" id="DS720666">
    <property type="protein sequence ID" value="EEC06479.1"/>
    <property type="molecule type" value="Genomic_DNA"/>
</dbReference>
<protein>
    <submittedName>
        <fullName evidence="2 3">Uncharacterized protein</fullName>
    </submittedName>
</protein>
<organism>
    <name type="scientific">Ixodes scapularis</name>
    <name type="common">Black-legged tick</name>
    <name type="synonym">Deer tick</name>
    <dbReference type="NCBI Taxonomy" id="6945"/>
    <lineage>
        <taxon>Eukaryota</taxon>
        <taxon>Metazoa</taxon>
        <taxon>Ecdysozoa</taxon>
        <taxon>Arthropoda</taxon>
        <taxon>Chelicerata</taxon>
        <taxon>Arachnida</taxon>
        <taxon>Acari</taxon>
        <taxon>Parasitiformes</taxon>
        <taxon>Ixodida</taxon>
        <taxon>Ixodoidea</taxon>
        <taxon>Ixodidae</taxon>
        <taxon>Ixodinae</taxon>
        <taxon>Ixodes</taxon>
    </lineage>
</organism>
<dbReference type="InParanoid" id="B7PIQ7"/>
<dbReference type="VEuPathDB" id="VectorBase:ISCI004785"/>
<evidence type="ECO:0000313" key="2">
    <source>
        <dbReference type="EMBL" id="EEC06479.1"/>
    </source>
</evidence>
<reference evidence="3" key="2">
    <citation type="submission" date="2020-05" db="UniProtKB">
        <authorList>
            <consortium name="EnsemblMetazoa"/>
        </authorList>
    </citation>
    <scope>IDENTIFICATION</scope>
    <source>
        <strain evidence="3">wikel</strain>
    </source>
</reference>
<keyword evidence="4" id="KW-1185">Reference proteome</keyword>
<dbReference type="HOGENOM" id="CLU_3016529_0_0_1"/>
<dbReference type="VEuPathDB" id="VectorBase:ISCW004785"/>
<evidence type="ECO:0000313" key="3">
    <source>
        <dbReference type="EnsemblMetazoa" id="ISCW004785-PA"/>
    </source>
</evidence>
<accession>B7PIQ7</accession>
<gene>
    <name evidence="2" type="ORF">IscW_ISCW004785</name>
</gene>
<reference evidence="2 4" key="1">
    <citation type="submission" date="2008-03" db="EMBL/GenBank/DDBJ databases">
        <title>Annotation of Ixodes scapularis.</title>
        <authorList>
            <consortium name="Ixodes scapularis Genome Project Consortium"/>
            <person name="Caler E."/>
            <person name="Hannick L.I."/>
            <person name="Bidwell S."/>
            <person name="Joardar V."/>
            <person name="Thiagarajan M."/>
            <person name="Amedeo P."/>
            <person name="Galinsky K.J."/>
            <person name="Schobel S."/>
            <person name="Inman J."/>
            <person name="Hostetler J."/>
            <person name="Miller J."/>
            <person name="Hammond M."/>
            <person name="Megy K."/>
            <person name="Lawson D."/>
            <person name="Kodira C."/>
            <person name="Sutton G."/>
            <person name="Meyer J."/>
            <person name="Hill C.A."/>
            <person name="Birren B."/>
            <person name="Nene V."/>
            <person name="Collins F."/>
            <person name="Alarcon-Chaidez F."/>
            <person name="Wikel S."/>
            <person name="Strausberg R."/>
        </authorList>
    </citation>
    <scope>NUCLEOTIDE SEQUENCE [LARGE SCALE GENOMIC DNA]</scope>
    <source>
        <strain evidence="4">Wikel</strain>
        <strain evidence="2">Wikel colony</strain>
    </source>
</reference>
<feature type="transmembrane region" description="Helical" evidence="1">
    <location>
        <begin position="20"/>
        <end position="51"/>
    </location>
</feature>
<keyword evidence="1" id="KW-1133">Transmembrane helix</keyword>
<sequence length="56" mass="6003">MALATGHSIRTYFSLHKGTAYPAMTAVTAILFVGMFTSTLSAISDIVYLCAQCTVR</sequence>
<proteinExistence type="predicted"/>
<keyword evidence="1" id="KW-0812">Transmembrane</keyword>
<dbReference type="Proteomes" id="UP000001555">
    <property type="component" value="Unassembled WGS sequence"/>
</dbReference>